<dbReference type="GeneID" id="68118950"/>
<dbReference type="PANTHER" id="PTHR16212:SF4">
    <property type="entry name" value="FOCADHESIN"/>
    <property type="match status" value="1"/>
</dbReference>
<dbReference type="OMA" id="NRNECLV"/>
<evidence type="ECO:0000259" key="1">
    <source>
        <dbReference type="Pfam" id="PF12530"/>
    </source>
</evidence>
<dbReference type="InterPro" id="IPR022542">
    <property type="entry name" value="FOCAD/RST1_DUF3730"/>
</dbReference>
<reference evidence="2 3" key="1">
    <citation type="journal article" date="2019" name="Sci. Rep.">
        <title>Nanopore sequencing improves the draft genome of the human pathogenic amoeba Naegleria fowleri.</title>
        <authorList>
            <person name="Liechti N."/>
            <person name="Schurch N."/>
            <person name="Bruggmann R."/>
            <person name="Wittwer M."/>
        </authorList>
    </citation>
    <scope>NUCLEOTIDE SEQUENCE [LARGE SCALE GENOMIC DNA]</scope>
    <source>
        <strain evidence="2 3">ATCC 30894</strain>
    </source>
</reference>
<dbReference type="Proteomes" id="UP000444721">
    <property type="component" value="Unassembled WGS sequence"/>
</dbReference>
<dbReference type="RefSeq" id="XP_044566587.1">
    <property type="nucleotide sequence ID" value="XM_044702177.1"/>
</dbReference>
<name>A0A6A5C5X0_NAEFO</name>
<dbReference type="VEuPathDB" id="AmoebaDB:NF0040690"/>
<dbReference type="GO" id="GO:0060147">
    <property type="term" value="P:regulation of post-transcriptional gene silencing"/>
    <property type="evidence" value="ECO:0007669"/>
    <property type="project" value="InterPro"/>
</dbReference>
<dbReference type="SUPFAM" id="SSF48371">
    <property type="entry name" value="ARM repeat"/>
    <property type="match status" value="1"/>
</dbReference>
<comment type="caution">
    <text evidence="2">The sequence shown here is derived from an EMBL/GenBank/DDBJ whole genome shotgun (WGS) entry which is preliminary data.</text>
</comment>
<feature type="domain" description="DUF3730" evidence="1">
    <location>
        <begin position="658"/>
        <end position="914"/>
    </location>
</feature>
<keyword evidence="3" id="KW-1185">Reference proteome</keyword>
<gene>
    <name evidence="2" type="ORF">FDP41_011735</name>
</gene>
<dbReference type="PANTHER" id="PTHR16212">
    <property type="entry name" value="FOCADHESIN FAMILY MEMBER"/>
    <property type="match status" value="1"/>
</dbReference>
<dbReference type="EMBL" id="VFQX01000012">
    <property type="protein sequence ID" value="KAF0981874.1"/>
    <property type="molecule type" value="Genomic_DNA"/>
</dbReference>
<evidence type="ECO:0000313" key="3">
    <source>
        <dbReference type="Proteomes" id="UP000444721"/>
    </source>
</evidence>
<protein>
    <recommendedName>
        <fullName evidence="1">DUF3730 domain-containing protein</fullName>
    </recommendedName>
</protein>
<organism evidence="2 3">
    <name type="scientific">Naegleria fowleri</name>
    <name type="common">Brain eating amoeba</name>
    <dbReference type="NCBI Taxonomy" id="5763"/>
    <lineage>
        <taxon>Eukaryota</taxon>
        <taxon>Discoba</taxon>
        <taxon>Heterolobosea</taxon>
        <taxon>Tetramitia</taxon>
        <taxon>Eutetramitia</taxon>
        <taxon>Vahlkampfiidae</taxon>
        <taxon>Naegleria</taxon>
    </lineage>
</organism>
<accession>A0A6A5C5X0</accession>
<dbReference type="InterPro" id="IPR045163">
    <property type="entry name" value="Focadhesin/RST1"/>
</dbReference>
<dbReference type="InterPro" id="IPR016024">
    <property type="entry name" value="ARM-type_fold"/>
</dbReference>
<dbReference type="Pfam" id="PF12530">
    <property type="entry name" value="DUF3730"/>
    <property type="match status" value="1"/>
</dbReference>
<dbReference type="VEuPathDB" id="AmoebaDB:FDP41_011735"/>
<dbReference type="OrthoDB" id="6125419at2759"/>
<evidence type="ECO:0000313" key="2">
    <source>
        <dbReference type="EMBL" id="KAF0981874.1"/>
    </source>
</evidence>
<dbReference type="VEuPathDB" id="AmoebaDB:NfTy_021270"/>
<proteinExistence type="predicted"/>
<sequence>MQNSANKQSLALANTVKEKLASREVMVQRQAILGLYNEIKNPNTPPSMANDIVQLLVSNVKSKKSNRTVATCSLDVLVKIFTELDVKSHHHIKDIPVQNAVEQLLKFAIQIHPALVPHLTRSVVAIYLGKFMTEHHNDSHHSKTSKEVTRLCMNLTSGTSGSPLVMLIQNRNECLVEILNQLFSYLTNSEYQFAKLFRFFSPLFCHILTNRHLFHSVETNEIRHEQYEEDESLPSDKSIPRNIMGSGTMLRTDTMSSTHLKLKLLTELRAVILFKTQKALSFDAETDEEKKLKAGLLKQAYSIVLYLVHFLPAFGVDVNSDVVTTCLSPLKTVLDLVLQFDSIFASLEAEDPDFCETYLNTLGNEFEQISVIRSIVYRHFMSLYIEMNHHQVDIEMYFNYLFDIVKNSLEHFVEFIPMICNSIVNAETEIEINSWMKILKELVTLLTENLDDFEEFFNSLNTSHRNTSFGGCSFNVIVTTNLLYPMVVLLHTATSGTEANRAISFRCIQKIESFIKGKFSVDLIRAENPTDNDDDQQTQTDSILSKLGDILPVFQRYEIAMLSCHYRLMAKMMHQSNEQINVNEEFLVQWLYSVISLIPRNSEAIDNATYVCSTIGMLFLLSRREFCNREYIRMQIVKAIESLTSEIITLKGGLLLQPLVFYELPKETNTSSTIALMKLLPKLGTKNDVNVTPIVKILSNMMYNKDLLPRVIRLFTELWKQNEKFFTKLKGFLFSFSKYIQSDSNNQIVQIENYDHLSNFDIETRLALACSAYEVCTLKIDKGAELLPLITRMLCQENNATVLGYALKAITILCQNHVVDFYTVWYKVIQQNVLANAEHSFEVRRDMCQFFQCSVEPISFDNMTENQKKAREDDEFNLFVDYDSPHKHEVKEIIDILWTHTCDDNEQVRLAAFKTLSMYPLHVMLYAMKTEESDDEDTPQQIGSEVLEQREESIFAKQEIRRGWLLNLCAVLIERLQVETSKDVMLAATPMIQHVLKAELRKPKNTSIVSKDKKASTQSIGLTSFEKFDSLADFVVKQYESKKNMQVTAPAVLWQGNLAKAKPPIPETEAFKRLLSELAMDIVVGSSPEDFFSQLILTQGFFSMSRDYFFTAVESFRDKDSQTHFDDAFAAVFSNLKTSIDQSTVPSTTGNYILALAGLCLALPINAHHHVLKIIELVTKKLSSSNETQEDIKYACNMVLASASFEIHIFSQLYDLTKILLSQLHGMVNENSNQDISSASPAIALGIIVKNLCLSKSDNYEKGLHLLHYIANNLFSLCFNDSRQLFVPQSEDEKQKHTEAFKHIKSFNFNWKQKSNLLFGMAQVTDTLIRVGEIEAANTILNELKKEQQVVEKFISDPKSVDSNLLEICIPSCMVLSQIVLSLYHCNEMNSEQVGEYLDMYDVLLQKLEGKNLSSYLRLYMYVSAGYGSLLFGALCETVRRGEEDQESGKHFRRLYLEKFTNAITQYEDVYSQGDSSPYQIGSLLFLACMLGVDLFSPISKSKSDDSDVFGLQSSEKRPLSISTYRSIFFNKILLPKNSIKKLASRAIDIFRSSSTEPKLSIKVRKYSSLFAGIFSSIYKTEDHVLENADRIPVKYLSESGLVVYFVQQLTLLEKEESLQTKLQENSALHNLLWTEKLPKLTWSKVILDVFRRSTSSNGDEISQDIQKNCIRFFCKDAQGTTSSSNSISAMSSLCEPQSFLSLAKPVQLEIANIFPQLIAMFPPSRTCSLIYDWINLTFVTKQIDESIIFNALKKLHQCEVKSNLASVRKYVEDEVLAIIEDKIANLVSDRSLELLNVKSNPSNSLKNPFSISISVQVGDRAMKMIEQFAQVLICNNLTSHTLITHSHIYENSDKLLVNLLLRCQYAKLTDDISPLKLLRQAAVNGYQTESQQSVNNMLTSILTWITSEVLDSHISYSNRRKFVQDTIAMLSFVFNDLESAYFNTYASSIPIPFALENLQRSLLFLSSISLILGVGDIFAFQHAHDTLLNNRTVTIETSNLDLRLLVHGLATSFKNKQLDSSTEHSLMSRMYSLLANFSVASHATNVSVDQKSSKQTSSSKNQKYESAKEALEKILFDFIVPLLAQIRMLRDDQQVSLNQIGGLLENHALKMCSKLQK</sequence>